<protein>
    <recommendedName>
        <fullName evidence="10">Polymerase nucleotidyl transferase domain-containing protein</fullName>
    </recommendedName>
</protein>
<keyword evidence="4" id="KW-0548">Nucleotidyltransferase</keyword>
<dbReference type="InterPro" id="IPR052038">
    <property type="entry name" value="Type-VII_TA_antitoxin"/>
</dbReference>
<reference evidence="11 12" key="1">
    <citation type="submission" date="2019-01" db="EMBL/GenBank/DDBJ databases">
        <title>Genome sequencing of strain DFW100M-13.</title>
        <authorList>
            <person name="Heo J."/>
            <person name="Kim S.-J."/>
            <person name="Kim J.-S."/>
            <person name="Hong S.-B."/>
            <person name="Kwon S.-W."/>
        </authorList>
    </citation>
    <scope>NUCLEOTIDE SEQUENCE [LARGE SCALE GENOMIC DNA]</scope>
    <source>
        <strain evidence="11 12">DFW100M-13</strain>
    </source>
</reference>
<dbReference type="GO" id="GO:0016779">
    <property type="term" value="F:nucleotidyltransferase activity"/>
    <property type="evidence" value="ECO:0007669"/>
    <property type="project" value="UniProtKB-KW"/>
</dbReference>
<evidence type="ECO:0000313" key="12">
    <source>
        <dbReference type="Proteomes" id="UP000293995"/>
    </source>
</evidence>
<evidence type="ECO:0000256" key="6">
    <source>
        <dbReference type="ARBA" id="ARBA00022741"/>
    </source>
</evidence>
<dbReference type="Pfam" id="PF01909">
    <property type="entry name" value="NTP_transf_2"/>
    <property type="match status" value="1"/>
</dbReference>
<accession>A0A4V0YDS6</accession>
<keyword evidence="3" id="KW-0808">Transferase</keyword>
<proteinExistence type="inferred from homology"/>
<evidence type="ECO:0000313" key="11">
    <source>
        <dbReference type="EMBL" id="QAY61741.1"/>
    </source>
</evidence>
<evidence type="ECO:0000256" key="9">
    <source>
        <dbReference type="ARBA" id="ARBA00038276"/>
    </source>
</evidence>
<evidence type="ECO:0000256" key="2">
    <source>
        <dbReference type="ARBA" id="ARBA00022649"/>
    </source>
</evidence>
<dbReference type="AlphaFoldDB" id="A0A4V0YDS6"/>
<dbReference type="SUPFAM" id="SSF81301">
    <property type="entry name" value="Nucleotidyltransferase"/>
    <property type="match status" value="1"/>
</dbReference>
<organism evidence="11 12">
    <name type="scientific">Microbacterium protaetiae</name>
    <dbReference type="NCBI Taxonomy" id="2509458"/>
    <lineage>
        <taxon>Bacteria</taxon>
        <taxon>Bacillati</taxon>
        <taxon>Actinomycetota</taxon>
        <taxon>Actinomycetes</taxon>
        <taxon>Micrococcales</taxon>
        <taxon>Microbacteriaceae</taxon>
        <taxon>Microbacterium</taxon>
    </lineage>
</organism>
<keyword evidence="2" id="KW-1277">Toxin-antitoxin system</keyword>
<evidence type="ECO:0000256" key="8">
    <source>
        <dbReference type="ARBA" id="ARBA00022842"/>
    </source>
</evidence>
<evidence type="ECO:0000256" key="1">
    <source>
        <dbReference type="ARBA" id="ARBA00001946"/>
    </source>
</evidence>
<evidence type="ECO:0000256" key="7">
    <source>
        <dbReference type="ARBA" id="ARBA00022840"/>
    </source>
</evidence>
<dbReference type="Gene3D" id="3.30.460.10">
    <property type="entry name" value="Beta Polymerase, domain 2"/>
    <property type="match status" value="1"/>
</dbReference>
<dbReference type="PANTHER" id="PTHR33571">
    <property type="entry name" value="SSL8005 PROTEIN"/>
    <property type="match status" value="1"/>
</dbReference>
<dbReference type="PANTHER" id="PTHR33571:SF14">
    <property type="entry name" value="PROTEIN ADENYLYLTRANSFERASE MJ0435-RELATED"/>
    <property type="match status" value="1"/>
</dbReference>
<keyword evidence="6" id="KW-0547">Nucleotide-binding</keyword>
<keyword evidence="7" id="KW-0067">ATP-binding</keyword>
<dbReference type="InterPro" id="IPR043519">
    <property type="entry name" value="NT_sf"/>
</dbReference>
<dbReference type="EMBL" id="CP035494">
    <property type="protein sequence ID" value="QAY61741.1"/>
    <property type="molecule type" value="Genomic_DNA"/>
</dbReference>
<dbReference type="GO" id="GO:0005524">
    <property type="term" value="F:ATP binding"/>
    <property type="evidence" value="ECO:0007669"/>
    <property type="project" value="UniProtKB-KW"/>
</dbReference>
<dbReference type="InterPro" id="IPR002934">
    <property type="entry name" value="Polymerase_NTP_transf_dom"/>
</dbReference>
<evidence type="ECO:0000256" key="5">
    <source>
        <dbReference type="ARBA" id="ARBA00022723"/>
    </source>
</evidence>
<comment type="cofactor">
    <cofactor evidence="1">
        <name>Mg(2+)</name>
        <dbReference type="ChEBI" id="CHEBI:18420"/>
    </cofactor>
</comment>
<dbReference type="GO" id="GO:0046872">
    <property type="term" value="F:metal ion binding"/>
    <property type="evidence" value="ECO:0007669"/>
    <property type="project" value="UniProtKB-KW"/>
</dbReference>
<dbReference type="KEGG" id="mprt:ET475_05660"/>
<name>A0A4V0YDS6_9MICO</name>
<gene>
    <name evidence="11" type="ORF">ET475_05660</name>
</gene>
<keyword evidence="12" id="KW-1185">Reference proteome</keyword>
<dbReference type="CDD" id="cd05403">
    <property type="entry name" value="NT_KNTase_like"/>
    <property type="match status" value="1"/>
</dbReference>
<evidence type="ECO:0000256" key="3">
    <source>
        <dbReference type="ARBA" id="ARBA00022679"/>
    </source>
</evidence>
<evidence type="ECO:0000259" key="10">
    <source>
        <dbReference type="Pfam" id="PF01909"/>
    </source>
</evidence>
<dbReference type="OrthoDB" id="9803128at2"/>
<comment type="similarity">
    <text evidence="9">Belongs to the MntA antitoxin family.</text>
</comment>
<sequence length="149" mass="15897">MPVADARAGLSGLIARFRSDPEAEPVIIGAHRRPEAVLLSVPAHRRLATPAAGEVTLDRLRQLAPVIERLAAASRLRNVRVYGSVARGDQRSDSDVDFLVTPEAGTTLFDIAQFELDLEVLLGVPVSATPATALDDVRDRGVINDAVAL</sequence>
<keyword evidence="8" id="KW-0460">Magnesium</keyword>
<dbReference type="Proteomes" id="UP000293995">
    <property type="component" value="Chromosome"/>
</dbReference>
<feature type="domain" description="Polymerase nucleotidyl transferase" evidence="10">
    <location>
        <begin position="76"/>
        <end position="134"/>
    </location>
</feature>
<evidence type="ECO:0000256" key="4">
    <source>
        <dbReference type="ARBA" id="ARBA00022695"/>
    </source>
</evidence>
<keyword evidence="5" id="KW-0479">Metal-binding</keyword>